<name>A0ABU3F3I1_9ENTE</name>
<evidence type="ECO:0000256" key="5">
    <source>
        <dbReference type="ARBA" id="ARBA00022989"/>
    </source>
</evidence>
<dbReference type="PANTHER" id="PTHR24221">
    <property type="entry name" value="ATP-BINDING CASSETTE SUB-FAMILY B"/>
    <property type="match status" value="1"/>
</dbReference>
<dbReference type="GO" id="GO:0005524">
    <property type="term" value="F:ATP binding"/>
    <property type="evidence" value="ECO:0007669"/>
    <property type="project" value="UniProtKB-KW"/>
</dbReference>
<dbReference type="Proteomes" id="UP001252875">
    <property type="component" value="Unassembled WGS sequence"/>
</dbReference>
<sequence>MKDSTLIFWLLSFTKPFKGKMSLAILLGIISNLAVVAIPVISTLTLLCLIAGDAVYLSVILAVLIGCGILRGVARYLEQYQNHDIAFSLLAHIRGEIFAALRKIGPARLTGKNSGELITSISTDVEALEVFFAHTISPVFITLGTTLVTFIFLVRYDLGLALVLLAGQLLIGGIIPFISYRKNLQIGDDYKKAFVQVNQTIMENANSLKDIAQFHLEKTRLEKLKADSNILNHENRRRIFQGNSLQLLSELVVIGTTLCVFYFGSSRGLSMNTIVISVVLSLSSFGPVLALGNLGNALLTTFSSGRRLYQLVHEEPFVEFEESTESLATVENLQAENLSFHYPATDKAVLENISFELNKGQSIGISGESGSGKSTLLKLLMRYWDPDSGKLTINGLPLSSLEEESLHQLEGVMEQSTFLFEDTIANNISLKRTDVSQAAIEEAAKAAALHDWILSLPEGYETQLSKLSRSISDGERQRIGLARLLVYDAPLILLDEPTSNLDYVNEQAILASFKEKLQDKPIILVSHRDSTLKIAEKQLHLENGQLKNK</sequence>
<feature type="transmembrane region" description="Helical" evidence="7">
    <location>
        <begin position="245"/>
        <end position="263"/>
    </location>
</feature>
<evidence type="ECO:0000259" key="9">
    <source>
        <dbReference type="PROSITE" id="PS50929"/>
    </source>
</evidence>
<keyword evidence="11" id="KW-1185">Reference proteome</keyword>
<gene>
    <name evidence="10" type="ORF">P7D85_18065</name>
</gene>
<evidence type="ECO:0000256" key="4">
    <source>
        <dbReference type="ARBA" id="ARBA00022840"/>
    </source>
</evidence>
<keyword evidence="4 10" id="KW-0067">ATP-binding</keyword>
<evidence type="ECO:0000256" key="7">
    <source>
        <dbReference type="SAM" id="Phobius"/>
    </source>
</evidence>
<dbReference type="InterPro" id="IPR036640">
    <property type="entry name" value="ABC1_TM_sf"/>
</dbReference>
<evidence type="ECO:0000256" key="3">
    <source>
        <dbReference type="ARBA" id="ARBA00022741"/>
    </source>
</evidence>
<accession>A0ABU3F3I1</accession>
<feature type="transmembrane region" description="Helical" evidence="7">
    <location>
        <begin position="275"/>
        <end position="299"/>
    </location>
</feature>
<feature type="transmembrane region" description="Helical" evidence="7">
    <location>
        <begin position="54"/>
        <end position="74"/>
    </location>
</feature>
<feature type="domain" description="ABC transmembrane type-1" evidence="9">
    <location>
        <begin position="23"/>
        <end position="300"/>
    </location>
</feature>
<dbReference type="InterPro" id="IPR027417">
    <property type="entry name" value="P-loop_NTPase"/>
</dbReference>
<evidence type="ECO:0000259" key="8">
    <source>
        <dbReference type="PROSITE" id="PS50893"/>
    </source>
</evidence>
<dbReference type="InterPro" id="IPR039421">
    <property type="entry name" value="Type_1_exporter"/>
</dbReference>
<dbReference type="SUPFAM" id="SSF90123">
    <property type="entry name" value="ABC transporter transmembrane region"/>
    <property type="match status" value="1"/>
</dbReference>
<dbReference type="PROSITE" id="PS50929">
    <property type="entry name" value="ABC_TM1F"/>
    <property type="match status" value="1"/>
</dbReference>
<dbReference type="EMBL" id="JARPYI010000012">
    <property type="protein sequence ID" value="MDT2601690.1"/>
    <property type="molecule type" value="Genomic_DNA"/>
</dbReference>
<keyword evidence="3" id="KW-0547">Nucleotide-binding</keyword>
<keyword evidence="6 7" id="KW-0472">Membrane</keyword>
<proteinExistence type="predicted"/>
<dbReference type="InterPro" id="IPR011527">
    <property type="entry name" value="ABC1_TM_dom"/>
</dbReference>
<comment type="subcellular location">
    <subcellularLocation>
        <location evidence="1">Cell membrane</location>
        <topology evidence="1">Multi-pass membrane protein</topology>
    </subcellularLocation>
</comment>
<dbReference type="SMART" id="SM00382">
    <property type="entry name" value="AAA"/>
    <property type="match status" value="1"/>
</dbReference>
<dbReference type="CDD" id="cd03228">
    <property type="entry name" value="ABCC_MRP_Like"/>
    <property type="match status" value="1"/>
</dbReference>
<dbReference type="Pfam" id="PF00005">
    <property type="entry name" value="ABC_tran"/>
    <property type="match status" value="1"/>
</dbReference>
<keyword evidence="2 7" id="KW-0812">Transmembrane</keyword>
<reference evidence="10 11" key="1">
    <citation type="submission" date="2023-03" db="EMBL/GenBank/DDBJ databases">
        <authorList>
            <person name="Shen W."/>
            <person name="Cai J."/>
        </authorList>
    </citation>
    <scope>NUCLEOTIDE SEQUENCE [LARGE SCALE GENOMIC DNA]</scope>
    <source>
        <strain evidence="10 11">D6-4</strain>
    </source>
</reference>
<comment type="caution">
    <text evidence="10">The sequence shown here is derived from an EMBL/GenBank/DDBJ whole genome shotgun (WGS) entry which is preliminary data.</text>
</comment>
<dbReference type="Pfam" id="PF00664">
    <property type="entry name" value="ABC_membrane"/>
    <property type="match status" value="1"/>
</dbReference>
<dbReference type="Gene3D" id="3.40.50.300">
    <property type="entry name" value="P-loop containing nucleotide triphosphate hydrolases"/>
    <property type="match status" value="1"/>
</dbReference>
<dbReference type="RefSeq" id="WP_311822230.1">
    <property type="nucleotide sequence ID" value="NZ_JARPYF010000011.1"/>
</dbReference>
<feature type="transmembrane region" description="Helical" evidence="7">
    <location>
        <begin position="21"/>
        <end position="42"/>
    </location>
</feature>
<feature type="transmembrane region" description="Helical" evidence="7">
    <location>
        <begin position="158"/>
        <end position="178"/>
    </location>
</feature>
<dbReference type="Gene3D" id="1.20.1560.10">
    <property type="entry name" value="ABC transporter type 1, transmembrane domain"/>
    <property type="match status" value="1"/>
</dbReference>
<evidence type="ECO:0000313" key="10">
    <source>
        <dbReference type="EMBL" id="MDT2601690.1"/>
    </source>
</evidence>
<protein>
    <submittedName>
        <fullName evidence="10">ABC transporter ATP-binding protein</fullName>
    </submittedName>
</protein>
<dbReference type="SUPFAM" id="SSF52540">
    <property type="entry name" value="P-loop containing nucleoside triphosphate hydrolases"/>
    <property type="match status" value="1"/>
</dbReference>
<evidence type="ECO:0000313" key="11">
    <source>
        <dbReference type="Proteomes" id="UP001252875"/>
    </source>
</evidence>
<dbReference type="InterPro" id="IPR003593">
    <property type="entry name" value="AAA+_ATPase"/>
</dbReference>
<keyword evidence="5 7" id="KW-1133">Transmembrane helix</keyword>
<organism evidence="10 11">
    <name type="scientific">Enterococcus hulanensis</name>
    <dbReference type="NCBI Taxonomy" id="2559929"/>
    <lineage>
        <taxon>Bacteria</taxon>
        <taxon>Bacillati</taxon>
        <taxon>Bacillota</taxon>
        <taxon>Bacilli</taxon>
        <taxon>Lactobacillales</taxon>
        <taxon>Enterococcaceae</taxon>
        <taxon>Enterococcus</taxon>
    </lineage>
</organism>
<evidence type="ECO:0000256" key="1">
    <source>
        <dbReference type="ARBA" id="ARBA00004651"/>
    </source>
</evidence>
<dbReference type="InterPro" id="IPR003439">
    <property type="entry name" value="ABC_transporter-like_ATP-bd"/>
</dbReference>
<feature type="domain" description="ABC transporter" evidence="8">
    <location>
        <begin position="333"/>
        <end position="549"/>
    </location>
</feature>
<feature type="transmembrane region" description="Helical" evidence="7">
    <location>
        <begin position="130"/>
        <end position="152"/>
    </location>
</feature>
<dbReference type="PANTHER" id="PTHR24221:SF653">
    <property type="entry name" value="TRANSPORT ATP-BINDING PROTEIN CYDC"/>
    <property type="match status" value="1"/>
</dbReference>
<evidence type="ECO:0000256" key="6">
    <source>
        <dbReference type="ARBA" id="ARBA00023136"/>
    </source>
</evidence>
<dbReference type="PROSITE" id="PS50893">
    <property type="entry name" value="ABC_TRANSPORTER_2"/>
    <property type="match status" value="1"/>
</dbReference>
<evidence type="ECO:0000256" key="2">
    <source>
        <dbReference type="ARBA" id="ARBA00022692"/>
    </source>
</evidence>